<evidence type="ECO:0000256" key="2">
    <source>
        <dbReference type="ARBA" id="ARBA00022443"/>
    </source>
</evidence>
<feature type="compositionally biased region" description="Polar residues" evidence="5">
    <location>
        <begin position="1381"/>
        <end position="1395"/>
    </location>
</feature>
<feature type="compositionally biased region" description="Polar residues" evidence="5">
    <location>
        <begin position="382"/>
        <end position="407"/>
    </location>
</feature>
<feature type="domain" description="WH2" evidence="10">
    <location>
        <begin position="1071"/>
        <end position="1088"/>
    </location>
</feature>
<dbReference type="Pfam" id="PF12763">
    <property type="entry name" value="EH"/>
    <property type="match status" value="1"/>
</dbReference>
<dbReference type="InterPro" id="IPR001452">
    <property type="entry name" value="SH3_domain"/>
</dbReference>
<dbReference type="InterPro" id="IPR035899">
    <property type="entry name" value="DBL_dom_sf"/>
</dbReference>
<feature type="compositionally biased region" description="Pro residues" evidence="5">
    <location>
        <begin position="962"/>
        <end position="973"/>
    </location>
</feature>
<feature type="compositionally biased region" description="Low complexity" evidence="5">
    <location>
        <begin position="152"/>
        <end position="169"/>
    </location>
</feature>
<evidence type="ECO:0008006" key="13">
    <source>
        <dbReference type="Google" id="ProtNLM"/>
    </source>
</evidence>
<dbReference type="Pfam" id="PF02205">
    <property type="entry name" value="WH2"/>
    <property type="match status" value="1"/>
</dbReference>
<feature type="region of interest" description="Disordered" evidence="5">
    <location>
        <begin position="377"/>
        <end position="484"/>
    </location>
</feature>
<dbReference type="EMBL" id="ML178826">
    <property type="protein sequence ID" value="TFL00946.1"/>
    <property type="molecule type" value="Genomic_DNA"/>
</dbReference>
<gene>
    <name evidence="11" type="ORF">BDV98DRAFT_604768</name>
</gene>
<feature type="compositionally biased region" description="Acidic residues" evidence="5">
    <location>
        <begin position="1417"/>
        <end position="1429"/>
    </location>
</feature>
<feature type="compositionally biased region" description="Low complexity" evidence="5">
    <location>
        <begin position="875"/>
        <end position="884"/>
    </location>
</feature>
<feature type="compositionally biased region" description="Low complexity" evidence="5">
    <location>
        <begin position="749"/>
        <end position="760"/>
    </location>
</feature>
<reference evidence="11 12" key="1">
    <citation type="journal article" date="2019" name="Nat. Ecol. Evol.">
        <title>Megaphylogeny resolves global patterns of mushroom evolution.</title>
        <authorList>
            <person name="Varga T."/>
            <person name="Krizsan K."/>
            <person name="Foldi C."/>
            <person name="Dima B."/>
            <person name="Sanchez-Garcia M."/>
            <person name="Sanchez-Ramirez S."/>
            <person name="Szollosi G.J."/>
            <person name="Szarkandi J.G."/>
            <person name="Papp V."/>
            <person name="Albert L."/>
            <person name="Andreopoulos W."/>
            <person name="Angelini C."/>
            <person name="Antonin V."/>
            <person name="Barry K.W."/>
            <person name="Bougher N.L."/>
            <person name="Buchanan P."/>
            <person name="Buyck B."/>
            <person name="Bense V."/>
            <person name="Catcheside P."/>
            <person name="Chovatia M."/>
            <person name="Cooper J."/>
            <person name="Damon W."/>
            <person name="Desjardin D."/>
            <person name="Finy P."/>
            <person name="Geml J."/>
            <person name="Haridas S."/>
            <person name="Hughes K."/>
            <person name="Justo A."/>
            <person name="Karasinski D."/>
            <person name="Kautmanova I."/>
            <person name="Kiss B."/>
            <person name="Kocsube S."/>
            <person name="Kotiranta H."/>
            <person name="LaButti K.M."/>
            <person name="Lechner B.E."/>
            <person name="Liimatainen K."/>
            <person name="Lipzen A."/>
            <person name="Lukacs Z."/>
            <person name="Mihaltcheva S."/>
            <person name="Morgado L.N."/>
            <person name="Niskanen T."/>
            <person name="Noordeloos M.E."/>
            <person name="Ohm R.A."/>
            <person name="Ortiz-Santana B."/>
            <person name="Ovrebo C."/>
            <person name="Racz N."/>
            <person name="Riley R."/>
            <person name="Savchenko A."/>
            <person name="Shiryaev A."/>
            <person name="Soop K."/>
            <person name="Spirin V."/>
            <person name="Szebenyi C."/>
            <person name="Tomsovsky M."/>
            <person name="Tulloss R.E."/>
            <person name="Uehling J."/>
            <person name="Grigoriev I.V."/>
            <person name="Vagvolgyi C."/>
            <person name="Papp T."/>
            <person name="Martin F.M."/>
            <person name="Miettinen O."/>
            <person name="Hibbett D.S."/>
            <person name="Nagy L.G."/>
        </authorList>
    </citation>
    <scope>NUCLEOTIDE SEQUENCE [LARGE SCALE GENOMIC DNA]</scope>
    <source>
        <strain evidence="11 12">CBS 309.79</strain>
    </source>
</reference>
<dbReference type="SUPFAM" id="SSF47473">
    <property type="entry name" value="EF-hand"/>
    <property type="match status" value="1"/>
</dbReference>
<evidence type="ECO:0000256" key="5">
    <source>
        <dbReference type="SAM" id="MobiDB-lite"/>
    </source>
</evidence>
<evidence type="ECO:0000256" key="3">
    <source>
        <dbReference type="ARBA" id="ARBA00022490"/>
    </source>
</evidence>
<dbReference type="OrthoDB" id="1716625at2759"/>
<dbReference type="InterPro" id="IPR000219">
    <property type="entry name" value="DH_dom"/>
</dbReference>
<dbReference type="PANTHER" id="PTHR46006">
    <property type="entry name" value="RHO GUANINE NUCLEOTIDE EXCHANGE FACTOR AT 64C, ISOFORM A"/>
    <property type="match status" value="1"/>
</dbReference>
<dbReference type="SMART" id="SM00233">
    <property type="entry name" value="PH"/>
    <property type="match status" value="1"/>
</dbReference>
<feature type="region of interest" description="Disordered" evidence="5">
    <location>
        <begin position="532"/>
        <end position="678"/>
    </location>
</feature>
<name>A0A5C3QG16_9AGAR</name>
<evidence type="ECO:0000313" key="11">
    <source>
        <dbReference type="EMBL" id="TFL00946.1"/>
    </source>
</evidence>
<dbReference type="Pfam" id="PF00018">
    <property type="entry name" value="SH3_1"/>
    <property type="match status" value="1"/>
</dbReference>
<feature type="compositionally biased region" description="Basic and acidic residues" evidence="5">
    <location>
        <begin position="1520"/>
        <end position="1530"/>
    </location>
</feature>
<feature type="compositionally biased region" description="Basic and acidic residues" evidence="5">
    <location>
        <begin position="467"/>
        <end position="477"/>
    </location>
</feature>
<dbReference type="InterPro" id="IPR036028">
    <property type="entry name" value="SH3-like_dom_sf"/>
</dbReference>
<dbReference type="SMART" id="SM00027">
    <property type="entry name" value="EH"/>
    <property type="match status" value="1"/>
</dbReference>
<feature type="domain" description="PH" evidence="7">
    <location>
        <begin position="1882"/>
        <end position="1976"/>
    </location>
</feature>
<keyword evidence="12" id="KW-1185">Reference proteome</keyword>
<feature type="domain" description="EH" evidence="9">
    <location>
        <begin position="275"/>
        <end position="364"/>
    </location>
</feature>
<feature type="compositionally biased region" description="Low complexity" evidence="5">
    <location>
        <begin position="945"/>
        <end position="961"/>
    </location>
</feature>
<evidence type="ECO:0000313" key="12">
    <source>
        <dbReference type="Proteomes" id="UP000305067"/>
    </source>
</evidence>
<dbReference type="CDD" id="cd00174">
    <property type="entry name" value="SH3"/>
    <property type="match status" value="2"/>
</dbReference>
<feature type="compositionally biased region" description="Basic and acidic residues" evidence="5">
    <location>
        <begin position="582"/>
        <end position="626"/>
    </location>
</feature>
<dbReference type="InterPro" id="IPR001331">
    <property type="entry name" value="GDS_CDC24_CS"/>
</dbReference>
<feature type="domain" description="DH" evidence="8">
    <location>
        <begin position="1663"/>
        <end position="1845"/>
    </location>
</feature>
<dbReference type="PROSITE" id="PS50010">
    <property type="entry name" value="DH_2"/>
    <property type="match status" value="1"/>
</dbReference>
<keyword evidence="3" id="KW-0963">Cytoplasm</keyword>
<feature type="compositionally biased region" description="Basic and acidic residues" evidence="5">
    <location>
        <begin position="434"/>
        <end position="447"/>
    </location>
</feature>
<dbReference type="Gene3D" id="1.10.238.10">
    <property type="entry name" value="EF-hand"/>
    <property type="match status" value="1"/>
</dbReference>
<dbReference type="GO" id="GO:0035025">
    <property type="term" value="P:positive regulation of Rho protein signal transduction"/>
    <property type="evidence" value="ECO:0007669"/>
    <property type="project" value="TreeGrafter"/>
</dbReference>
<dbReference type="Proteomes" id="UP000305067">
    <property type="component" value="Unassembled WGS sequence"/>
</dbReference>
<feature type="compositionally biased region" description="Basic and acidic residues" evidence="5">
    <location>
        <begin position="532"/>
        <end position="575"/>
    </location>
</feature>
<dbReference type="PROSITE" id="PS00741">
    <property type="entry name" value="DH_1"/>
    <property type="match status" value="1"/>
</dbReference>
<dbReference type="SUPFAM" id="SSF50044">
    <property type="entry name" value="SH3-domain"/>
    <property type="match status" value="2"/>
</dbReference>
<feature type="compositionally biased region" description="Basic and acidic residues" evidence="5">
    <location>
        <begin position="823"/>
        <end position="861"/>
    </location>
</feature>
<dbReference type="InterPro" id="IPR051480">
    <property type="entry name" value="Endocytic_GEF_Adapter"/>
</dbReference>
<feature type="region of interest" description="Disordered" evidence="5">
    <location>
        <begin position="1456"/>
        <end position="1530"/>
    </location>
</feature>
<protein>
    <recommendedName>
        <fullName evidence="13">Actin cytoskeleton-regulatory complex protein pan1</fullName>
    </recommendedName>
</protein>
<dbReference type="Gene3D" id="1.20.900.10">
    <property type="entry name" value="Dbl homology (DH) domain"/>
    <property type="match status" value="1"/>
</dbReference>
<feature type="compositionally biased region" description="Polar residues" evidence="5">
    <location>
        <begin position="102"/>
        <end position="115"/>
    </location>
</feature>
<dbReference type="SUPFAM" id="SSF48065">
    <property type="entry name" value="DBL homology domain (DH-domain)"/>
    <property type="match status" value="1"/>
</dbReference>
<dbReference type="PROSITE" id="PS51082">
    <property type="entry name" value="WH2"/>
    <property type="match status" value="1"/>
</dbReference>
<feature type="compositionally biased region" description="Basic residues" evidence="5">
    <location>
        <begin position="1462"/>
        <end position="1483"/>
    </location>
</feature>
<feature type="compositionally biased region" description="Low complexity" evidence="5">
    <location>
        <begin position="49"/>
        <end position="64"/>
    </location>
</feature>
<evidence type="ECO:0000256" key="1">
    <source>
        <dbReference type="ARBA" id="ARBA00004496"/>
    </source>
</evidence>
<feature type="compositionally biased region" description="Acidic residues" evidence="5">
    <location>
        <begin position="989"/>
        <end position="1009"/>
    </location>
</feature>
<accession>A0A5C3QG16</accession>
<evidence type="ECO:0000259" key="7">
    <source>
        <dbReference type="PROSITE" id="PS50003"/>
    </source>
</evidence>
<dbReference type="PROSITE" id="PS50031">
    <property type="entry name" value="EH"/>
    <property type="match status" value="1"/>
</dbReference>
<feature type="compositionally biased region" description="Pro residues" evidence="5">
    <location>
        <begin position="635"/>
        <end position="644"/>
    </location>
</feature>
<dbReference type="SMART" id="SM00325">
    <property type="entry name" value="RhoGEF"/>
    <property type="match status" value="1"/>
</dbReference>
<feature type="compositionally biased region" description="Basic and acidic residues" evidence="5">
    <location>
        <begin position="709"/>
        <end position="748"/>
    </location>
</feature>
<keyword evidence="2 4" id="KW-0728">SH3 domain</keyword>
<sequence length="1992" mass="217317">MSQWGQPGMQYPMQTGYNPQFQQQQQPQQQQQFQQQQPQQAGYQGGFQAGQQPGFQGGQQTPGFQGQGSGFQQGGGMTPQMTGLPGQQQRMQPQATGFPGMQTPQQGSGFQQPQRTGYAGSGFLQSQPTGYQGMQQQSRSAPPVPPIPSRFQSGPQQQQQVPQQTGYFGQQQQTPNRFLSASPGLQSQPTGMGGMGGGMRPLVPQATGFVDPRMQLMGSTFLPSNPSAPYNPAGAPQLPSQQQGGMSLQQGIQEYNQNQMGVAQPKLGWALSKAEKKKYEQIFRAWDGSGSGFIGGGTALEVFGQSGLSKDDLARVWGLADSTDRGKLNIAEFHVAMGLIYRKISGMPIPETLPQELIPPSARDLDASVDFLKDILKHDTPSRSPSIDDPTSYNTARNRSLHSNNPNAGGARDASNYKHNDKAPPGGFYQPRSRHVDRDNIRGRNEDDSPASDLSDMKRQLANSARQLDRSIEDDNARSASDAALEQEMSDLRFRVRRLQEDLDYVSRGPRTSSKEDERRKLEREMMKLMHERIPDVERRIEESEGRKERERREWGRERDRRNERFGRYDDRDSYDSSSRLGGDRDRERDRPYSRGGDRDRPYSRGADRDEYRRDRSRSRERDRPRSPVGTAARTPPPAPPPSTLAPAASRPAPSASPAPVIKNMTPEERKAYARAEAQRRVEARMAALGVTVPASSSSGPTSAIDMSVEDRMRKDKEEAEERARKQEEEREERERARRERVDGERAARGTTATPAAAATPPAPTPPAVRAPPAAPPAPTPRSAPPPPKPRNAPPPPAPRAAKAAAPPSPVPVEPEVDPEEEAMLKREAALRKQREARAERMRLLDEEEAEARKAEEEYQARRKAFLSGPAESQPATPVVEPGTAAPPPAPPAPPPPPAPPAPPPPAVTSPPALAATTPAKSKSNPFSKMMQDGAPTAPTPPAAPAANANGSSNPFFRAQTAPPPTSPAPARSPAPGGKTSYNTAPGDSDTEDWGDVNEKEDDDSSDDDIPPRDVRTQIANQLFGGMVARPQSTPAVGSTPPPAPGAPPPPPAPAAPRAPVVMTPSAGPADVNALMNSIRGGAALRKAKTVDRSGAALSGKVVGDSAPPAHINAAPVPSAPSPPPAPSSFIEEPTATADTNGDGQSNNHSHRQSVGWFAGMAADQQGGPGAMGLPGPTIFIPPTVVVEEDEEGEKYETPVTSVPGINVTHHDEAEGGDDHMADIDLGMKVRVRTLFPYEGQRNEDLSFNENLIIDAHPSKSNGDWWYGSVARDGKTGFFPRTYVEPLENVKAKALYDYAGSNADELPFVSGDILTIIDKTSEADWWKTEKGGVVFIVPAGYMEVVEGRSEPQNAVGKLSVVTGAADMSSIPVSPSHVDQVKSVQQHSPVQAQTVKVPSDSEEDEDGCSSDSGSDWDASSDEIEDNEATPEDLAAREHERKLVLEAAGLIVNQDVKPPAHILERRKSKGHKHRRPAPAAPRHRRSDSASSTTSITEEPLPPSVHRTNSQAAKDLPSIPEGEQAHSAKPELDPAAHLDDAFERYEAFKSTMMKPGHNPRLSVSSVDYMMQQQQPTPPSPMSASSSMGPNQDPEPNSRTYSQIMHFLGRNKTPVDGGHEGRKLVISGPIMNAGDSIDRQNSPAFGSSWTSLVDKSALEGIPDEERKRQEAIFELIATEGLYVRDLQLIVEVFYSSMIDLLDRKAVTVVFANIEDILLMSTTFFSSLEERQKDCRLYIDHIGDILEPHMRSLGVYMEYCVNHATSIQVLQSLRDSNPDLASHLQRLRDTDPAVRNLDLSSYLLVPMQRITKYPLLIRQILQRTTGEGEKKRVQIALDCSERILNHINETIRQQEGVERLKVISKNLWIGQGRLDLSAPTRFMGSRMLLREGTLTKAKSRRKLRAFLMNDILVLTDDGANNLYRMPMPLSQLQIADLASGRDETAFELSLSYPRGGGKITLKATSVRDCQLWMSQIQQASKRCRAAEQKAMQRAKTR</sequence>
<feature type="compositionally biased region" description="Gly residues" evidence="5">
    <location>
        <begin position="65"/>
        <end position="77"/>
    </location>
</feature>
<evidence type="ECO:0000259" key="6">
    <source>
        <dbReference type="PROSITE" id="PS50002"/>
    </source>
</evidence>
<evidence type="ECO:0000256" key="4">
    <source>
        <dbReference type="PROSITE-ProRule" id="PRU00192"/>
    </source>
</evidence>
<feature type="region of interest" description="Disordered" evidence="5">
    <location>
        <begin position="1370"/>
        <end position="1433"/>
    </location>
</feature>
<feature type="compositionally biased region" description="Pro residues" evidence="5">
    <location>
        <begin position="885"/>
        <end position="909"/>
    </location>
</feature>
<dbReference type="Gene3D" id="2.30.30.40">
    <property type="entry name" value="SH3 Domains"/>
    <property type="match status" value="2"/>
</dbReference>
<dbReference type="STRING" id="1884261.A0A5C3QG16"/>
<feature type="compositionally biased region" description="Low complexity" evidence="5">
    <location>
        <begin position="910"/>
        <end position="920"/>
    </location>
</feature>
<dbReference type="CDD" id="cd00160">
    <property type="entry name" value="RhoGEF"/>
    <property type="match status" value="1"/>
</dbReference>
<dbReference type="InterPro" id="IPR000261">
    <property type="entry name" value="EH_dom"/>
</dbReference>
<dbReference type="GO" id="GO:0005085">
    <property type="term" value="F:guanyl-nucleotide exchange factor activity"/>
    <property type="evidence" value="ECO:0007669"/>
    <property type="project" value="InterPro"/>
</dbReference>
<feature type="compositionally biased region" description="Low complexity" evidence="5">
    <location>
        <begin position="14"/>
        <end position="42"/>
    </location>
</feature>
<evidence type="ECO:0000259" key="9">
    <source>
        <dbReference type="PROSITE" id="PS50031"/>
    </source>
</evidence>
<feature type="region of interest" description="Disordered" evidence="5">
    <location>
        <begin position="1567"/>
        <end position="1594"/>
    </location>
</feature>
<feature type="region of interest" description="Disordered" evidence="5">
    <location>
        <begin position="1196"/>
        <end position="1219"/>
    </location>
</feature>
<dbReference type="Pfam" id="PF00621">
    <property type="entry name" value="RhoGEF"/>
    <property type="match status" value="1"/>
</dbReference>
<dbReference type="SUPFAM" id="SSF50729">
    <property type="entry name" value="PH domain-like"/>
    <property type="match status" value="1"/>
</dbReference>
<dbReference type="Pfam" id="PF07653">
    <property type="entry name" value="SH3_2"/>
    <property type="match status" value="1"/>
</dbReference>
<feature type="compositionally biased region" description="Polar residues" evidence="5">
    <location>
        <begin position="123"/>
        <end position="140"/>
    </location>
</feature>
<dbReference type="CDD" id="cd00052">
    <property type="entry name" value="EH"/>
    <property type="match status" value="1"/>
</dbReference>
<comment type="subcellular location">
    <subcellularLocation>
        <location evidence="1">Cytoplasm</location>
    </subcellularLocation>
</comment>
<dbReference type="PROSITE" id="PS50003">
    <property type="entry name" value="PH_DOMAIN"/>
    <property type="match status" value="1"/>
</dbReference>
<dbReference type="PROSITE" id="PS50002">
    <property type="entry name" value="SH3"/>
    <property type="match status" value="2"/>
</dbReference>
<feature type="compositionally biased region" description="Pro residues" evidence="5">
    <location>
        <begin position="1040"/>
        <end position="1057"/>
    </location>
</feature>
<dbReference type="Gene3D" id="2.30.29.30">
    <property type="entry name" value="Pleckstrin-homology domain (PH domain)/Phosphotyrosine-binding domain (PTB)"/>
    <property type="match status" value="1"/>
</dbReference>
<evidence type="ECO:0000259" key="10">
    <source>
        <dbReference type="PROSITE" id="PS51082"/>
    </source>
</evidence>
<proteinExistence type="predicted"/>
<dbReference type="Pfam" id="PF00169">
    <property type="entry name" value="PH"/>
    <property type="match status" value="1"/>
</dbReference>
<dbReference type="PANTHER" id="PTHR46006:SF6">
    <property type="entry name" value="INTERSECTIN-2 ISOFORM X1"/>
    <property type="match status" value="1"/>
</dbReference>
<dbReference type="InterPro" id="IPR003124">
    <property type="entry name" value="WH2_dom"/>
</dbReference>
<dbReference type="GO" id="GO:0003779">
    <property type="term" value="F:actin binding"/>
    <property type="evidence" value="ECO:0007669"/>
    <property type="project" value="InterPro"/>
</dbReference>
<feature type="compositionally biased region" description="Low complexity" evidence="5">
    <location>
        <begin position="645"/>
        <end position="660"/>
    </location>
</feature>
<feature type="region of interest" description="Disordered" evidence="5">
    <location>
        <begin position="1"/>
        <end position="169"/>
    </location>
</feature>
<feature type="compositionally biased region" description="Pro residues" evidence="5">
    <location>
        <begin position="761"/>
        <end position="799"/>
    </location>
</feature>
<organism evidence="11 12">
    <name type="scientific">Pterulicium gracile</name>
    <dbReference type="NCBI Taxonomy" id="1884261"/>
    <lineage>
        <taxon>Eukaryota</taxon>
        <taxon>Fungi</taxon>
        <taxon>Dikarya</taxon>
        <taxon>Basidiomycota</taxon>
        <taxon>Agaricomycotina</taxon>
        <taxon>Agaricomycetes</taxon>
        <taxon>Agaricomycetidae</taxon>
        <taxon>Agaricales</taxon>
        <taxon>Pleurotineae</taxon>
        <taxon>Pterulaceae</taxon>
        <taxon>Pterulicium</taxon>
    </lineage>
</organism>
<dbReference type="GO" id="GO:0005737">
    <property type="term" value="C:cytoplasm"/>
    <property type="evidence" value="ECO:0007669"/>
    <property type="project" value="UniProtKB-SubCell"/>
</dbReference>
<feature type="region of interest" description="Disordered" evidence="5">
    <location>
        <begin position="690"/>
        <end position="1070"/>
    </location>
</feature>
<evidence type="ECO:0000259" key="8">
    <source>
        <dbReference type="PROSITE" id="PS50010"/>
    </source>
</evidence>
<dbReference type="SMART" id="SM00326">
    <property type="entry name" value="SH3"/>
    <property type="match status" value="2"/>
</dbReference>
<feature type="domain" description="SH3" evidence="6">
    <location>
        <begin position="1227"/>
        <end position="1289"/>
    </location>
</feature>
<feature type="domain" description="SH3" evidence="6">
    <location>
        <begin position="1290"/>
        <end position="1347"/>
    </location>
</feature>
<dbReference type="InterPro" id="IPR011992">
    <property type="entry name" value="EF-hand-dom_pair"/>
</dbReference>
<feature type="region of interest" description="Disordered" evidence="5">
    <location>
        <begin position="1101"/>
        <end position="1152"/>
    </location>
</feature>
<dbReference type="InterPro" id="IPR001849">
    <property type="entry name" value="PH_domain"/>
</dbReference>
<feature type="compositionally biased region" description="Polar residues" evidence="5">
    <location>
        <begin position="1137"/>
        <end position="1148"/>
    </location>
</feature>
<dbReference type="GO" id="GO:0035556">
    <property type="term" value="P:intracellular signal transduction"/>
    <property type="evidence" value="ECO:0007669"/>
    <property type="project" value="InterPro"/>
</dbReference>
<feature type="compositionally biased region" description="Basic and acidic residues" evidence="5">
    <location>
        <begin position="1209"/>
        <end position="1219"/>
    </location>
</feature>
<feature type="compositionally biased region" description="Pro residues" evidence="5">
    <location>
        <begin position="1118"/>
        <end position="1127"/>
    </location>
</feature>
<dbReference type="InterPro" id="IPR011993">
    <property type="entry name" value="PH-like_dom_sf"/>
</dbReference>
<feature type="compositionally biased region" description="Basic and acidic residues" evidence="5">
    <location>
        <begin position="666"/>
        <end position="678"/>
    </location>
</feature>